<reference evidence="5 7" key="2">
    <citation type="submission" date="2019-03" db="EMBL/GenBank/DDBJ databases">
        <title>Genomic Encyclopedia of Type Strains, Phase IV (KMG-IV): sequencing the most valuable type-strain genomes for metagenomic binning, comparative biology and taxonomic classification.</title>
        <authorList>
            <person name="Goeker M."/>
        </authorList>
    </citation>
    <scope>NUCLEOTIDE SEQUENCE [LARGE SCALE GENOMIC DNA]</scope>
    <source>
        <strain evidence="5 7">DSM 101483</strain>
    </source>
</reference>
<proteinExistence type="predicted"/>
<evidence type="ECO:0000256" key="2">
    <source>
        <dbReference type="ARBA" id="ARBA00022643"/>
    </source>
</evidence>
<keyword evidence="1" id="KW-0285">Flavoprotein</keyword>
<dbReference type="SUPFAM" id="SSF52218">
    <property type="entry name" value="Flavoproteins"/>
    <property type="match status" value="1"/>
</dbReference>
<sequence>MKVVAFNGSARKGGNTADMIKRVFVKLEAQGIETEMIELAGKKMHGCIACYKCAENKDRRCAVKNDFLNECIAAMETADGIILGSPTYFATITTEMSALIDRAGMVSLVNGGMLARKVGAAVVAARRGGAMQTFNTLNSLFFIQQMIVPGSRYWNMGFGRETGEVLKDEEGMLTMDILGDNMAWLMKKLQD</sequence>
<dbReference type="Pfam" id="PF03358">
    <property type="entry name" value="FMN_red"/>
    <property type="match status" value="1"/>
</dbReference>
<dbReference type="OrthoDB" id="9790975at2"/>
<dbReference type="InterPro" id="IPR029039">
    <property type="entry name" value="Flavoprotein-like_sf"/>
</dbReference>
<dbReference type="AlphaFoldDB" id="A0A140D9J8"/>
<dbReference type="KEGG" id="dej:AWY79_01435"/>
<dbReference type="Proteomes" id="UP000055611">
    <property type="component" value="Chromosome"/>
</dbReference>
<evidence type="ECO:0000313" key="7">
    <source>
        <dbReference type="Proteomes" id="UP000295506"/>
    </source>
</evidence>
<accession>A0A140D9J8</accession>
<dbReference type="EMBL" id="SOBK01000008">
    <property type="protein sequence ID" value="TDT87457.1"/>
    <property type="molecule type" value="Genomic_DNA"/>
</dbReference>
<dbReference type="Gene3D" id="3.40.50.360">
    <property type="match status" value="1"/>
</dbReference>
<evidence type="ECO:0000313" key="4">
    <source>
        <dbReference type="EMBL" id="AMK09865.1"/>
    </source>
</evidence>
<keyword evidence="2" id="KW-0288">FMN</keyword>
<evidence type="ECO:0000259" key="3">
    <source>
        <dbReference type="Pfam" id="PF03358"/>
    </source>
</evidence>
<dbReference type="PANTHER" id="PTHR43278">
    <property type="entry name" value="NAD(P)H-DEPENDENT FMN-CONTAINING OXIDOREDUCTASE YWQN-RELATED"/>
    <property type="match status" value="1"/>
</dbReference>
<name>A0A140D9J8_9BACT</name>
<protein>
    <submittedName>
        <fullName evidence="4">FMN reductase</fullName>
    </submittedName>
    <submittedName>
        <fullName evidence="5">Multimeric flavodoxin WrbA</fullName>
    </submittedName>
</protein>
<keyword evidence="6" id="KW-1185">Reference proteome</keyword>
<evidence type="ECO:0000313" key="6">
    <source>
        <dbReference type="Proteomes" id="UP000055611"/>
    </source>
</evidence>
<dbReference type="Proteomes" id="UP000295506">
    <property type="component" value="Unassembled WGS sequence"/>
</dbReference>
<evidence type="ECO:0000256" key="1">
    <source>
        <dbReference type="ARBA" id="ARBA00022630"/>
    </source>
</evidence>
<dbReference type="RefSeq" id="WP_066799416.1">
    <property type="nucleotide sequence ID" value="NZ_CP014206.1"/>
</dbReference>
<dbReference type="EMBL" id="CP014206">
    <property type="protein sequence ID" value="AMK09865.1"/>
    <property type="molecule type" value="Genomic_DNA"/>
</dbReference>
<gene>
    <name evidence="4" type="ORF">AWY79_01435</name>
    <name evidence="5" type="ORF">EDC59_108123</name>
</gene>
<dbReference type="InterPro" id="IPR005025">
    <property type="entry name" value="FMN_Rdtase-like_dom"/>
</dbReference>
<reference evidence="4 6" key="1">
    <citation type="journal article" date="2016" name="Front. Microbiol.">
        <title>Genome Sequence of the Piezophilic, Mesophilic Sulfate-Reducing Bacterium Desulfovibrio indicus J2T.</title>
        <authorList>
            <person name="Cao J."/>
            <person name="Maignien L."/>
            <person name="Shao Z."/>
            <person name="Alain K."/>
            <person name="Jebbar M."/>
        </authorList>
    </citation>
    <scope>NUCLEOTIDE SEQUENCE [LARGE SCALE GENOMIC DNA]</scope>
    <source>
        <strain evidence="4 6">J2</strain>
    </source>
</reference>
<dbReference type="PANTHER" id="PTHR43278:SF4">
    <property type="entry name" value="NAD(P)H-DEPENDENT FMN-CONTAINING OXIDOREDUCTASE YWQN-RELATED"/>
    <property type="match status" value="1"/>
</dbReference>
<organism evidence="5 7">
    <name type="scientific">Pseudodesulfovibrio indicus</name>
    <dbReference type="NCBI Taxonomy" id="1716143"/>
    <lineage>
        <taxon>Bacteria</taxon>
        <taxon>Pseudomonadati</taxon>
        <taxon>Thermodesulfobacteriota</taxon>
        <taxon>Desulfovibrionia</taxon>
        <taxon>Desulfovibrionales</taxon>
        <taxon>Desulfovibrionaceae</taxon>
    </lineage>
</organism>
<dbReference type="GO" id="GO:0016491">
    <property type="term" value="F:oxidoreductase activity"/>
    <property type="evidence" value="ECO:0007669"/>
    <property type="project" value="InterPro"/>
</dbReference>
<feature type="domain" description="NADPH-dependent FMN reductase-like" evidence="3">
    <location>
        <begin position="1"/>
        <end position="159"/>
    </location>
</feature>
<evidence type="ECO:0000313" key="5">
    <source>
        <dbReference type="EMBL" id="TDT87457.1"/>
    </source>
</evidence>
<dbReference type="InterPro" id="IPR051796">
    <property type="entry name" value="ISF_SsuE-like"/>
</dbReference>